<gene>
    <name evidence="2" type="ORF">EV129_101361</name>
    <name evidence="1" type="ORF">EV130_101482</name>
</gene>
<evidence type="ECO:0000313" key="2">
    <source>
        <dbReference type="EMBL" id="TCU41074.1"/>
    </source>
</evidence>
<dbReference type="Proteomes" id="UP000295507">
    <property type="component" value="Unassembled WGS sequence"/>
</dbReference>
<evidence type="ECO:0000313" key="1">
    <source>
        <dbReference type="EMBL" id="TCU30907.1"/>
    </source>
</evidence>
<protein>
    <submittedName>
        <fullName evidence="1">Uncharacterized protein</fullName>
    </submittedName>
</protein>
<dbReference type="EMBL" id="SMBJ01000001">
    <property type="protein sequence ID" value="TCU30907.1"/>
    <property type="molecule type" value="Genomic_DNA"/>
</dbReference>
<accession>A0A4R3R9Q4</accession>
<name>A0A4R3R9Q4_9HYPH</name>
<proteinExistence type="predicted"/>
<dbReference type="EMBL" id="SMBK01000001">
    <property type="protein sequence ID" value="TCU41074.1"/>
    <property type="molecule type" value="Genomic_DNA"/>
</dbReference>
<dbReference type="RefSeq" id="WP_257788708.1">
    <property type="nucleotide sequence ID" value="NZ_SMBJ01000001.1"/>
</dbReference>
<keyword evidence="4" id="KW-1185">Reference proteome</keyword>
<organism evidence="1 4">
    <name type="scientific">Rhizobium azibense</name>
    <dbReference type="NCBI Taxonomy" id="1136135"/>
    <lineage>
        <taxon>Bacteria</taxon>
        <taxon>Pseudomonadati</taxon>
        <taxon>Pseudomonadota</taxon>
        <taxon>Alphaproteobacteria</taxon>
        <taxon>Hyphomicrobiales</taxon>
        <taxon>Rhizobiaceae</taxon>
        <taxon>Rhizobium/Agrobacterium group</taxon>
        <taxon>Rhizobium</taxon>
    </lineage>
</organism>
<dbReference type="Proteomes" id="UP000295547">
    <property type="component" value="Unassembled WGS sequence"/>
</dbReference>
<sequence length="43" mass="4762">MSYGSLSALGDTWCRYSPETETPEAAHDLVDQYLAFAEEAHAK</sequence>
<comment type="caution">
    <text evidence="1">The sequence shown here is derived from an EMBL/GenBank/DDBJ whole genome shotgun (WGS) entry which is preliminary data.</text>
</comment>
<evidence type="ECO:0000313" key="3">
    <source>
        <dbReference type="Proteomes" id="UP000295507"/>
    </source>
</evidence>
<reference evidence="3 4" key="1">
    <citation type="submission" date="2019-03" db="EMBL/GenBank/DDBJ databases">
        <title>Genomic Encyclopedia of Type Strains, Phase IV (KMG-V): Genome sequencing to study the core and pangenomes of soil and plant-associated prokaryotes.</title>
        <authorList>
            <person name="Whitman W."/>
        </authorList>
    </citation>
    <scope>NUCLEOTIDE SEQUENCE [LARGE SCALE GENOMIC DNA]</scope>
    <source>
        <strain evidence="1 4">Gr42</strain>
        <strain evidence="2 3">IE4868</strain>
    </source>
</reference>
<evidence type="ECO:0000313" key="4">
    <source>
        <dbReference type="Proteomes" id="UP000295547"/>
    </source>
</evidence>
<dbReference type="AlphaFoldDB" id="A0A4R3R9Q4"/>